<dbReference type="RefSeq" id="WP_338606079.1">
    <property type="nucleotide sequence ID" value="NZ_AP028679.1"/>
</dbReference>
<dbReference type="EMBL" id="AP028679">
    <property type="protein sequence ID" value="BEQ14364.1"/>
    <property type="molecule type" value="Genomic_DNA"/>
</dbReference>
<feature type="domain" description="NAD-dependent epimerase/dehydratase" evidence="2">
    <location>
        <begin position="4"/>
        <end position="237"/>
    </location>
</feature>
<dbReference type="AlphaFoldDB" id="A0AAU9EME0"/>
<accession>A0AAU9EME0</accession>
<proteinExistence type="inferred from homology"/>
<dbReference type="KEGG" id="dmp:FAK_14300"/>
<dbReference type="PANTHER" id="PTHR43000">
    <property type="entry name" value="DTDP-D-GLUCOSE 4,6-DEHYDRATASE-RELATED"/>
    <property type="match status" value="1"/>
</dbReference>
<dbReference type="Gene3D" id="3.90.25.10">
    <property type="entry name" value="UDP-galactose 4-epimerase, domain 1"/>
    <property type="match status" value="1"/>
</dbReference>
<protein>
    <submittedName>
        <fullName evidence="3">UDP-glucose 4-epimerase</fullName>
    </submittedName>
</protein>
<organism evidence="3 4">
    <name type="scientific">Desulfoferula mesophila</name>
    <dbReference type="NCBI Taxonomy" id="3058419"/>
    <lineage>
        <taxon>Bacteria</taxon>
        <taxon>Pseudomonadati</taxon>
        <taxon>Thermodesulfobacteriota</taxon>
        <taxon>Desulfarculia</taxon>
        <taxon>Desulfarculales</taxon>
        <taxon>Desulfarculaceae</taxon>
        <taxon>Desulfoferula</taxon>
    </lineage>
</organism>
<dbReference type="SUPFAM" id="SSF51735">
    <property type="entry name" value="NAD(P)-binding Rossmann-fold domains"/>
    <property type="match status" value="1"/>
</dbReference>
<evidence type="ECO:0000313" key="4">
    <source>
        <dbReference type="Proteomes" id="UP001366166"/>
    </source>
</evidence>
<dbReference type="Gene3D" id="3.40.50.720">
    <property type="entry name" value="NAD(P)-binding Rossmann-like Domain"/>
    <property type="match status" value="1"/>
</dbReference>
<reference evidence="4" key="1">
    <citation type="journal article" date="2023" name="Arch. Microbiol.">
        <title>Desulfoferula mesophilus gen. nov. sp. nov., a mesophilic sulfate-reducing bacterium isolated from a brackish lake sediment.</title>
        <authorList>
            <person name="Watanabe T."/>
            <person name="Yabe T."/>
            <person name="Tsuji J.M."/>
            <person name="Fukui M."/>
        </authorList>
    </citation>
    <scope>NUCLEOTIDE SEQUENCE [LARGE SCALE GENOMIC DNA]</scope>
    <source>
        <strain evidence="4">12FAK</strain>
    </source>
</reference>
<dbReference type="Pfam" id="PF01370">
    <property type="entry name" value="Epimerase"/>
    <property type="match status" value="1"/>
</dbReference>
<dbReference type="InterPro" id="IPR036291">
    <property type="entry name" value="NAD(P)-bd_dom_sf"/>
</dbReference>
<evidence type="ECO:0000256" key="1">
    <source>
        <dbReference type="ARBA" id="ARBA00007637"/>
    </source>
</evidence>
<evidence type="ECO:0000313" key="3">
    <source>
        <dbReference type="EMBL" id="BEQ14364.1"/>
    </source>
</evidence>
<keyword evidence="4" id="KW-1185">Reference proteome</keyword>
<comment type="similarity">
    <text evidence="1">Belongs to the NAD(P)-dependent epimerase/dehydratase family.</text>
</comment>
<gene>
    <name evidence="3" type="ORF">FAK_14300</name>
</gene>
<sequence>MRTFITGGAGFIGSHMVDALIDQGPLTVFDNLSSGSLDFLKDHLDHPNFNFVKGELSDLELVVKSMAGHERVIHYASNPDIARGMLETDLDLREGTLLTYNVLEAMRLNQAREILYTSGSGIYGDVGTLPTAEDFGPLLPISFYGASKLACEGLLSAFCHQYGMTGYVLRMGNVVGGRQTHGVGYDFIRKLKKDSHSLEILGDGTQAKSYVHVSDVIAAMLFIMANTSDPVNVYNVAADDVLDVTSIAKIVITEMGLSGVRLAYTGGDRGWKGDVPQVRLVLDKIHSLGWQAKHTSAQAVTASVRAMLSEG</sequence>
<evidence type="ECO:0000259" key="2">
    <source>
        <dbReference type="Pfam" id="PF01370"/>
    </source>
</evidence>
<dbReference type="Proteomes" id="UP001366166">
    <property type="component" value="Chromosome"/>
</dbReference>
<name>A0AAU9EME0_9BACT</name>
<dbReference type="InterPro" id="IPR001509">
    <property type="entry name" value="Epimerase_deHydtase"/>
</dbReference>